<evidence type="ECO:0000313" key="7">
    <source>
        <dbReference type="Proteomes" id="UP001262410"/>
    </source>
</evidence>
<keyword evidence="1" id="KW-0805">Transcription regulation</keyword>
<dbReference type="Gene3D" id="1.10.357.10">
    <property type="entry name" value="Tetracycline Repressor, domain 2"/>
    <property type="match status" value="1"/>
</dbReference>
<dbReference type="PANTHER" id="PTHR30055">
    <property type="entry name" value="HTH-TYPE TRANSCRIPTIONAL REGULATOR RUTR"/>
    <property type="match status" value="1"/>
</dbReference>
<proteinExistence type="predicted"/>
<dbReference type="InterPro" id="IPR009057">
    <property type="entry name" value="Homeodomain-like_sf"/>
</dbReference>
<keyword evidence="3" id="KW-0804">Transcription</keyword>
<dbReference type="PRINTS" id="PR00455">
    <property type="entry name" value="HTHTETR"/>
</dbReference>
<organism evidence="6 7">
    <name type="scientific">Inquilinus ginsengisoli</name>
    <dbReference type="NCBI Taxonomy" id="363840"/>
    <lineage>
        <taxon>Bacteria</taxon>
        <taxon>Pseudomonadati</taxon>
        <taxon>Pseudomonadota</taxon>
        <taxon>Alphaproteobacteria</taxon>
        <taxon>Rhodospirillales</taxon>
        <taxon>Rhodospirillaceae</taxon>
        <taxon>Inquilinus</taxon>
    </lineage>
</organism>
<feature type="domain" description="HTH tetR-type" evidence="5">
    <location>
        <begin position="17"/>
        <end position="77"/>
    </location>
</feature>
<feature type="DNA-binding region" description="H-T-H motif" evidence="4">
    <location>
        <begin position="40"/>
        <end position="59"/>
    </location>
</feature>
<evidence type="ECO:0000256" key="3">
    <source>
        <dbReference type="ARBA" id="ARBA00023163"/>
    </source>
</evidence>
<dbReference type="PROSITE" id="PS50977">
    <property type="entry name" value="HTH_TETR_2"/>
    <property type="match status" value="1"/>
</dbReference>
<comment type="caution">
    <text evidence="6">The sequence shown here is derived from an EMBL/GenBank/DDBJ whole genome shotgun (WGS) entry which is preliminary data.</text>
</comment>
<evidence type="ECO:0000313" key="6">
    <source>
        <dbReference type="EMBL" id="MDR6293924.1"/>
    </source>
</evidence>
<dbReference type="EMBL" id="JAVDPW010000014">
    <property type="protein sequence ID" value="MDR6293924.1"/>
    <property type="molecule type" value="Genomic_DNA"/>
</dbReference>
<dbReference type="Proteomes" id="UP001262410">
    <property type="component" value="Unassembled WGS sequence"/>
</dbReference>
<dbReference type="SUPFAM" id="SSF46689">
    <property type="entry name" value="Homeodomain-like"/>
    <property type="match status" value="1"/>
</dbReference>
<sequence>MTRGSGDDAVASKPGKRDTRQELLAAAETCLRRDGHAALSTRTVAETAGVPLSQIHYHFKSKQGLVLALLDHLNERLLERQSATFAEPMPLWRRWERACDFLDEDLSSGYVRILQDMMAAGWSDPEIAEAVRRSLRGWYALLNALAREAGESLGGLGPFSPAEVACLVGAAFLGSEAKLLLGFESEAMPIRQALRRFGGLLRQIEETPRPQAAAPAR</sequence>
<evidence type="ECO:0000256" key="2">
    <source>
        <dbReference type="ARBA" id="ARBA00023125"/>
    </source>
</evidence>
<dbReference type="InterPro" id="IPR001647">
    <property type="entry name" value="HTH_TetR"/>
</dbReference>
<dbReference type="RefSeq" id="WP_309801300.1">
    <property type="nucleotide sequence ID" value="NZ_JAVDPW010000014.1"/>
</dbReference>
<evidence type="ECO:0000256" key="4">
    <source>
        <dbReference type="PROSITE-ProRule" id="PRU00335"/>
    </source>
</evidence>
<dbReference type="PANTHER" id="PTHR30055:SF234">
    <property type="entry name" value="HTH-TYPE TRANSCRIPTIONAL REGULATOR BETI"/>
    <property type="match status" value="1"/>
</dbReference>
<evidence type="ECO:0000256" key="1">
    <source>
        <dbReference type="ARBA" id="ARBA00023015"/>
    </source>
</evidence>
<dbReference type="Pfam" id="PF00440">
    <property type="entry name" value="TetR_N"/>
    <property type="match status" value="1"/>
</dbReference>
<keyword evidence="2 4" id="KW-0238">DNA-binding</keyword>
<reference evidence="6 7" key="1">
    <citation type="submission" date="2023-07" db="EMBL/GenBank/DDBJ databases">
        <title>Sorghum-associated microbial communities from plants grown in Nebraska, USA.</title>
        <authorList>
            <person name="Schachtman D."/>
        </authorList>
    </citation>
    <scope>NUCLEOTIDE SEQUENCE [LARGE SCALE GENOMIC DNA]</scope>
    <source>
        <strain evidence="6 7">584</strain>
    </source>
</reference>
<dbReference type="InterPro" id="IPR050109">
    <property type="entry name" value="HTH-type_TetR-like_transc_reg"/>
</dbReference>
<keyword evidence="7" id="KW-1185">Reference proteome</keyword>
<protein>
    <submittedName>
        <fullName evidence="6">AcrR family transcriptional regulator</fullName>
    </submittedName>
</protein>
<evidence type="ECO:0000259" key="5">
    <source>
        <dbReference type="PROSITE" id="PS50977"/>
    </source>
</evidence>
<accession>A0ABU1K0W5</accession>
<name>A0ABU1K0W5_9PROT</name>
<gene>
    <name evidence="6" type="ORF">E9232_006477</name>
</gene>